<dbReference type="SUPFAM" id="SSF143422">
    <property type="entry name" value="Transposase IS200-like"/>
    <property type="match status" value="1"/>
</dbReference>
<dbReference type="InterPro" id="IPR002686">
    <property type="entry name" value="Transposase_17"/>
</dbReference>
<dbReference type="NCBIfam" id="NF047646">
    <property type="entry name" value="REP_Tyr_transpos"/>
    <property type="match status" value="1"/>
</dbReference>
<proteinExistence type="predicted"/>
<evidence type="ECO:0000313" key="3">
    <source>
        <dbReference type="Proteomes" id="UP000033400"/>
    </source>
</evidence>
<dbReference type="PANTHER" id="PTHR36966">
    <property type="entry name" value="REP-ASSOCIATED TYROSINE TRANSPOSASE"/>
    <property type="match status" value="1"/>
</dbReference>
<dbReference type="Pfam" id="PF01797">
    <property type="entry name" value="Y1_Tnp"/>
    <property type="match status" value="1"/>
</dbReference>
<dbReference type="Gene3D" id="3.30.70.1290">
    <property type="entry name" value="Transposase IS200-like"/>
    <property type="match status" value="1"/>
</dbReference>
<accession>A0A0F4V884</accession>
<dbReference type="PANTHER" id="PTHR36966:SF1">
    <property type="entry name" value="REP-ASSOCIATED TYROSINE TRANSPOSASE"/>
    <property type="match status" value="1"/>
</dbReference>
<dbReference type="PATRIC" id="fig|294.133.peg.2830"/>
<dbReference type="SMART" id="SM01321">
    <property type="entry name" value="Y1_Tnp"/>
    <property type="match status" value="1"/>
</dbReference>
<dbReference type="OrthoDB" id="9791101at2"/>
<gene>
    <name evidence="2" type="ORF">VD17_16165</name>
</gene>
<sequence>MPTQPNSHRLRLGRNSENGRAYLITAVLHDRKPIFSDWRLGRLLVAELRRAHDSGLVNSIAWVVMPDHFHWLMQLQDNNLGNVIGATKARCAQAVNKTTGQSGALWQTGYHDRTIRDGEELLPFARYIVANPLRAGLVDKIGDYPLWDVCWL</sequence>
<comment type="caution">
    <text evidence="2">The sequence shown here is derived from an EMBL/GenBank/DDBJ whole genome shotgun (WGS) entry which is preliminary data.</text>
</comment>
<dbReference type="AlphaFoldDB" id="A0A0F4V884"/>
<organism evidence="2 3">
    <name type="scientific">Pseudomonas fluorescens</name>
    <dbReference type="NCBI Taxonomy" id="294"/>
    <lineage>
        <taxon>Bacteria</taxon>
        <taxon>Pseudomonadati</taxon>
        <taxon>Pseudomonadota</taxon>
        <taxon>Gammaproteobacteria</taxon>
        <taxon>Pseudomonadales</taxon>
        <taxon>Pseudomonadaceae</taxon>
        <taxon>Pseudomonas</taxon>
    </lineage>
</organism>
<dbReference type="GO" id="GO:0006313">
    <property type="term" value="P:DNA transposition"/>
    <property type="evidence" value="ECO:0007669"/>
    <property type="project" value="InterPro"/>
</dbReference>
<dbReference type="EMBL" id="LACH01000034">
    <property type="protein sequence ID" value="KJZ64730.1"/>
    <property type="molecule type" value="Genomic_DNA"/>
</dbReference>
<reference evidence="2 3" key="1">
    <citation type="submission" date="2015-03" db="EMBL/GenBank/DDBJ databases">
        <title>Comparative genomics of Pseudomonas insights into diversity of traits involved in vanlence and defense.</title>
        <authorList>
            <person name="Qin Y."/>
        </authorList>
    </citation>
    <scope>NUCLEOTIDE SEQUENCE [LARGE SCALE GENOMIC DNA]</scope>
    <source>
        <strain evidence="2 3">H24</strain>
    </source>
</reference>
<dbReference type="Proteomes" id="UP000033400">
    <property type="component" value="Unassembled WGS sequence"/>
</dbReference>
<dbReference type="InterPro" id="IPR052715">
    <property type="entry name" value="RAYT_transposase"/>
</dbReference>
<evidence type="ECO:0000313" key="2">
    <source>
        <dbReference type="EMBL" id="KJZ64730.1"/>
    </source>
</evidence>
<dbReference type="GO" id="GO:0004803">
    <property type="term" value="F:transposase activity"/>
    <property type="evidence" value="ECO:0007669"/>
    <property type="project" value="InterPro"/>
</dbReference>
<dbReference type="InterPro" id="IPR036515">
    <property type="entry name" value="Transposase_17_sf"/>
</dbReference>
<feature type="domain" description="Transposase IS200-like" evidence="1">
    <location>
        <begin position="17"/>
        <end position="131"/>
    </location>
</feature>
<evidence type="ECO:0000259" key="1">
    <source>
        <dbReference type="SMART" id="SM01321"/>
    </source>
</evidence>
<dbReference type="RefSeq" id="WP_046054652.1">
    <property type="nucleotide sequence ID" value="NZ_LACH01000034.1"/>
</dbReference>
<protein>
    <submittedName>
        <fullName evidence="2">Transposase</fullName>
    </submittedName>
</protein>
<dbReference type="GO" id="GO:0043565">
    <property type="term" value="F:sequence-specific DNA binding"/>
    <property type="evidence" value="ECO:0007669"/>
    <property type="project" value="TreeGrafter"/>
</dbReference>
<name>A0A0F4V884_PSEFL</name>